<name>A0A256VJG7_LIMRT</name>
<accession>A0A256VJG7</accession>
<evidence type="ECO:0000313" key="1">
    <source>
        <dbReference type="EMBL" id="OYT02889.1"/>
    </source>
</evidence>
<reference evidence="2" key="1">
    <citation type="submission" date="2017-05" db="EMBL/GenBank/DDBJ databases">
        <authorList>
            <person name="Lin X.B."/>
            <person name="Stothard P."/>
            <person name="Tasseva G."/>
            <person name="Walter J."/>
        </authorList>
    </citation>
    <scope>NUCLEOTIDE SEQUENCE [LARGE SCALE GENOMIC DNA]</scope>
    <source>
        <strain evidence="2">103v</strain>
    </source>
</reference>
<reference evidence="1 2" key="2">
    <citation type="submission" date="2017-09" db="EMBL/GenBank/DDBJ databases">
        <title>Tripartite evolution among Lactobacillus johnsonii, Lactobacillus taiwanensis, Lactobacillus reuteri and their rodent host.</title>
        <authorList>
            <person name="Wang T."/>
            <person name="Knowles S."/>
            <person name="Cheng C."/>
        </authorList>
    </citation>
    <scope>NUCLEOTIDE SEQUENCE [LARGE SCALE GENOMIC DNA]</scope>
    <source>
        <strain evidence="1 2">103v</strain>
    </source>
</reference>
<dbReference type="EMBL" id="NGQC01000043">
    <property type="protein sequence ID" value="OYT02889.1"/>
    <property type="molecule type" value="Genomic_DNA"/>
</dbReference>
<organism evidence="1 2">
    <name type="scientific">Limosilactobacillus reuteri</name>
    <name type="common">Lactobacillus reuteri</name>
    <dbReference type="NCBI Taxonomy" id="1598"/>
    <lineage>
        <taxon>Bacteria</taxon>
        <taxon>Bacillati</taxon>
        <taxon>Bacillota</taxon>
        <taxon>Bacilli</taxon>
        <taxon>Lactobacillales</taxon>
        <taxon>Lactobacillaceae</taxon>
        <taxon>Limosilactobacillus</taxon>
    </lineage>
</organism>
<dbReference type="InterPro" id="IPR046733">
    <property type="entry name" value="DUF6625"/>
</dbReference>
<proteinExistence type="predicted"/>
<protein>
    <submittedName>
        <fullName evidence="1">Uncharacterized protein</fullName>
    </submittedName>
</protein>
<comment type="caution">
    <text evidence="1">The sequence shown here is derived from an EMBL/GenBank/DDBJ whole genome shotgun (WGS) entry which is preliminary data.</text>
</comment>
<dbReference type="AlphaFoldDB" id="A0A256VJG7"/>
<gene>
    <name evidence="1" type="ORF">CBG21_07110</name>
</gene>
<sequence length="318" mass="38593">MKTKIAFIIPYFGKFNNYFQLFLNSCAVNKEVTWLLFTDNHDEYNFPDNVIVNYTSFQELKEYIQLKFDFHIQLNYVYKLCDFRPMYGDIFAEYLQNYDFWGYCDTDLIFGKISDFLNDELLSNYDKVGVLGHCTLMRNSKNVNNAYRLPLNNKQRFKQVLTSNYNVSFDEEHYKSINNLMEVYGFRILKLNKEANPYTKSSVFRLNHLNEDWTYKIEKPKKSVFVWDHGNLVRYIQSRQKIKTENYMYIHFQSRKMKNIVSNFNKYKIIPNSFENLEIESINNSNFPKYKHLNMHYFRLRSHNLIEKTRKFITRSNR</sequence>
<dbReference type="Proteomes" id="UP000216122">
    <property type="component" value="Unassembled WGS sequence"/>
</dbReference>
<dbReference type="RefSeq" id="WP_094504567.1">
    <property type="nucleotide sequence ID" value="NZ_NGPH01000033.1"/>
</dbReference>
<evidence type="ECO:0000313" key="2">
    <source>
        <dbReference type="Proteomes" id="UP000216122"/>
    </source>
</evidence>
<dbReference type="Pfam" id="PF20330">
    <property type="entry name" value="DUF6625"/>
    <property type="match status" value="1"/>
</dbReference>